<reference evidence="2 3" key="1">
    <citation type="journal article" date="2023" name="Plants (Basel)">
        <title>Bridging the Gap: Combining Genomics and Transcriptomics Approaches to Understand Stylosanthes scabra, an Orphan Legume from the Brazilian Caatinga.</title>
        <authorList>
            <person name="Ferreira-Neto J.R.C."/>
            <person name="da Silva M.D."/>
            <person name="Binneck E."/>
            <person name="de Melo N.F."/>
            <person name="da Silva R.H."/>
            <person name="de Melo A.L.T.M."/>
            <person name="Pandolfi V."/>
            <person name="Bustamante F.O."/>
            <person name="Brasileiro-Vidal A.C."/>
            <person name="Benko-Iseppon A.M."/>
        </authorList>
    </citation>
    <scope>NUCLEOTIDE SEQUENCE [LARGE SCALE GENOMIC DNA]</scope>
    <source>
        <tissue evidence="2">Leaves</tissue>
    </source>
</reference>
<gene>
    <name evidence="2" type="ORF">PIB30_052997</name>
</gene>
<comment type="caution">
    <text evidence="2">The sequence shown here is derived from an EMBL/GenBank/DDBJ whole genome shotgun (WGS) entry which is preliminary data.</text>
</comment>
<sequence>MGTNSTADTARKQEKAESRGFTCEGDDVEGKGVNDEEVEKNGDANGIKEHGDKNEEDNEEEDPDEDVHKEEMPTNPRLMGVNAKGLFAVLRRASSSSRVLSRP</sequence>
<accession>A0ABU6XHA0</accession>
<proteinExistence type="predicted"/>
<feature type="compositionally biased region" description="Basic and acidic residues" evidence="1">
    <location>
        <begin position="9"/>
        <end position="18"/>
    </location>
</feature>
<evidence type="ECO:0000256" key="1">
    <source>
        <dbReference type="SAM" id="MobiDB-lite"/>
    </source>
</evidence>
<evidence type="ECO:0000313" key="2">
    <source>
        <dbReference type="EMBL" id="MED6197037.1"/>
    </source>
</evidence>
<dbReference type="EMBL" id="JASCZI010211838">
    <property type="protein sequence ID" value="MED6197037.1"/>
    <property type="molecule type" value="Genomic_DNA"/>
</dbReference>
<feature type="compositionally biased region" description="Basic and acidic residues" evidence="1">
    <location>
        <begin position="28"/>
        <end position="53"/>
    </location>
</feature>
<keyword evidence="3" id="KW-1185">Reference proteome</keyword>
<organism evidence="2 3">
    <name type="scientific">Stylosanthes scabra</name>
    <dbReference type="NCBI Taxonomy" id="79078"/>
    <lineage>
        <taxon>Eukaryota</taxon>
        <taxon>Viridiplantae</taxon>
        <taxon>Streptophyta</taxon>
        <taxon>Embryophyta</taxon>
        <taxon>Tracheophyta</taxon>
        <taxon>Spermatophyta</taxon>
        <taxon>Magnoliopsida</taxon>
        <taxon>eudicotyledons</taxon>
        <taxon>Gunneridae</taxon>
        <taxon>Pentapetalae</taxon>
        <taxon>rosids</taxon>
        <taxon>fabids</taxon>
        <taxon>Fabales</taxon>
        <taxon>Fabaceae</taxon>
        <taxon>Papilionoideae</taxon>
        <taxon>50 kb inversion clade</taxon>
        <taxon>dalbergioids sensu lato</taxon>
        <taxon>Dalbergieae</taxon>
        <taxon>Pterocarpus clade</taxon>
        <taxon>Stylosanthes</taxon>
    </lineage>
</organism>
<feature type="region of interest" description="Disordered" evidence="1">
    <location>
        <begin position="1"/>
        <end position="80"/>
    </location>
</feature>
<dbReference type="Proteomes" id="UP001341840">
    <property type="component" value="Unassembled WGS sequence"/>
</dbReference>
<feature type="compositionally biased region" description="Acidic residues" evidence="1">
    <location>
        <begin position="54"/>
        <end position="65"/>
    </location>
</feature>
<evidence type="ECO:0000313" key="3">
    <source>
        <dbReference type="Proteomes" id="UP001341840"/>
    </source>
</evidence>
<protein>
    <submittedName>
        <fullName evidence="2">Uncharacterized protein</fullName>
    </submittedName>
</protein>
<name>A0ABU6XHA0_9FABA</name>